<gene>
    <name evidence="2" type="ORF">SAE02_53960</name>
</gene>
<dbReference type="Proteomes" id="UP000321523">
    <property type="component" value="Unassembled WGS sequence"/>
</dbReference>
<dbReference type="EMBL" id="BJYZ01000026">
    <property type="protein sequence ID" value="GEO41248.1"/>
    <property type="molecule type" value="Genomic_DNA"/>
</dbReference>
<organism evidence="2 3">
    <name type="scientific">Skermanella aerolata</name>
    <dbReference type="NCBI Taxonomy" id="393310"/>
    <lineage>
        <taxon>Bacteria</taxon>
        <taxon>Pseudomonadati</taxon>
        <taxon>Pseudomonadota</taxon>
        <taxon>Alphaproteobacteria</taxon>
        <taxon>Rhodospirillales</taxon>
        <taxon>Azospirillaceae</taxon>
        <taxon>Skermanella</taxon>
    </lineage>
</organism>
<sequence>MTGLKRACIAALLACVLIAQSHSGVSPALQLVVPTAAADAQSFDAMASMCLHDDMAAMPVSAPSDEHERHNERSGHDLCCTLLCGLGCLTGPALLPGVAALPPITRGDAALRIFNVQFLPQTPAWLPVGARAPPVTA</sequence>
<accession>A0A512DXP8</accession>
<evidence type="ECO:0000256" key="1">
    <source>
        <dbReference type="SAM" id="SignalP"/>
    </source>
</evidence>
<feature type="chain" id="PRO_5021873254" description="DUF2946 domain-containing protein" evidence="1">
    <location>
        <begin position="24"/>
        <end position="137"/>
    </location>
</feature>
<reference evidence="2 3" key="1">
    <citation type="submission" date="2019-07" db="EMBL/GenBank/DDBJ databases">
        <title>Whole genome shotgun sequence of Skermanella aerolata NBRC 106429.</title>
        <authorList>
            <person name="Hosoyama A."/>
            <person name="Uohara A."/>
            <person name="Ohji S."/>
            <person name="Ichikawa N."/>
        </authorList>
    </citation>
    <scope>NUCLEOTIDE SEQUENCE [LARGE SCALE GENOMIC DNA]</scope>
    <source>
        <strain evidence="2 3">NBRC 106429</strain>
    </source>
</reference>
<evidence type="ECO:0000313" key="2">
    <source>
        <dbReference type="EMBL" id="GEO41248.1"/>
    </source>
</evidence>
<feature type="signal peptide" evidence="1">
    <location>
        <begin position="1"/>
        <end position="23"/>
    </location>
</feature>
<keyword evidence="3" id="KW-1185">Reference proteome</keyword>
<protein>
    <recommendedName>
        <fullName evidence="4">DUF2946 domain-containing protein</fullName>
    </recommendedName>
</protein>
<proteinExistence type="predicted"/>
<evidence type="ECO:0008006" key="4">
    <source>
        <dbReference type="Google" id="ProtNLM"/>
    </source>
</evidence>
<name>A0A512DXP8_9PROT</name>
<evidence type="ECO:0000313" key="3">
    <source>
        <dbReference type="Proteomes" id="UP000321523"/>
    </source>
</evidence>
<comment type="caution">
    <text evidence="2">The sequence shown here is derived from an EMBL/GenBank/DDBJ whole genome shotgun (WGS) entry which is preliminary data.</text>
</comment>
<dbReference type="AlphaFoldDB" id="A0A512DXP8"/>
<keyword evidence="1" id="KW-0732">Signal</keyword>